<proteinExistence type="inferred from homology"/>
<dbReference type="Pfam" id="PF25332">
    <property type="entry name" value="C2_PACS_N"/>
    <property type="match status" value="1"/>
</dbReference>
<dbReference type="PANTHER" id="PTHR13280:SF17">
    <property type="entry name" value="KRUEPPEL TARGET AT 95D, ISOFORM A"/>
    <property type="match status" value="1"/>
</dbReference>
<dbReference type="EMBL" id="CAKOFQ010007023">
    <property type="protein sequence ID" value="CAH1987684.1"/>
    <property type="molecule type" value="Genomic_DNA"/>
</dbReference>
<gene>
    <name evidence="4" type="ORF">ACAOBT_LOCUS17990</name>
</gene>
<dbReference type="InterPro" id="IPR019381">
    <property type="entry name" value="PACS1/2_C"/>
</dbReference>
<comment type="caution">
    <text evidence="4">The sequence shown here is derived from an EMBL/GenBank/DDBJ whole genome shotgun (WGS) entry which is preliminary data.</text>
</comment>
<dbReference type="OrthoDB" id="28829at2759"/>
<accession>A0A9P0PIQ7</accession>
<evidence type="ECO:0000256" key="2">
    <source>
        <dbReference type="ARBA" id="ARBA00022553"/>
    </source>
</evidence>
<sequence>MTEKLNKSLTGAGTSVPNKMRLYATWVDRTPSNCIPRLCSLTFTRLSILKPVGSDLQAVSIAVKMQSSKRTLRSNELPLPPNGLLDQPLDITFCLQYPHFLKREGNKLHILLQRRKRYKNRTMLGFKTLAEGVIRMDQYSDSNPRLW</sequence>
<evidence type="ECO:0000256" key="1">
    <source>
        <dbReference type="ARBA" id="ARBA00008590"/>
    </source>
</evidence>
<evidence type="ECO:0000313" key="4">
    <source>
        <dbReference type="EMBL" id="CAH1987684.1"/>
    </source>
</evidence>
<evidence type="ECO:0000313" key="5">
    <source>
        <dbReference type="Proteomes" id="UP001152888"/>
    </source>
</evidence>
<dbReference type="PANTHER" id="PTHR13280">
    <property type="entry name" value="PHOSPHOFURIN ACIDIC CLUSTER SORTING PROTEIN"/>
    <property type="match status" value="1"/>
</dbReference>
<dbReference type="AlphaFoldDB" id="A0A9P0PIQ7"/>
<keyword evidence="5" id="KW-1185">Reference proteome</keyword>
<organism evidence="4 5">
    <name type="scientific">Acanthoscelides obtectus</name>
    <name type="common">Bean weevil</name>
    <name type="synonym">Bruchus obtectus</name>
    <dbReference type="NCBI Taxonomy" id="200917"/>
    <lineage>
        <taxon>Eukaryota</taxon>
        <taxon>Metazoa</taxon>
        <taxon>Ecdysozoa</taxon>
        <taxon>Arthropoda</taxon>
        <taxon>Hexapoda</taxon>
        <taxon>Insecta</taxon>
        <taxon>Pterygota</taxon>
        <taxon>Neoptera</taxon>
        <taxon>Endopterygota</taxon>
        <taxon>Coleoptera</taxon>
        <taxon>Polyphaga</taxon>
        <taxon>Cucujiformia</taxon>
        <taxon>Chrysomeloidea</taxon>
        <taxon>Chrysomelidae</taxon>
        <taxon>Bruchinae</taxon>
        <taxon>Bruchini</taxon>
        <taxon>Acanthoscelides</taxon>
    </lineage>
</organism>
<reference evidence="4" key="1">
    <citation type="submission" date="2022-03" db="EMBL/GenBank/DDBJ databases">
        <authorList>
            <person name="Sayadi A."/>
        </authorList>
    </citation>
    <scope>NUCLEOTIDE SEQUENCE</scope>
</reference>
<evidence type="ECO:0000259" key="3">
    <source>
        <dbReference type="Pfam" id="PF25332"/>
    </source>
</evidence>
<comment type="similarity">
    <text evidence="1">Belongs to the PACS family.</text>
</comment>
<protein>
    <recommendedName>
        <fullName evidence="3">Phosphofurin acidic cluster sorting protein 1/2 N-terminal C2 domain-containing protein</fullName>
    </recommendedName>
</protein>
<feature type="domain" description="Phosphofurin acidic cluster sorting protein 1/2 N-terminal C2" evidence="3">
    <location>
        <begin position="20"/>
        <end position="138"/>
    </location>
</feature>
<keyword evidence="2" id="KW-0597">Phosphoprotein</keyword>
<dbReference type="InterPro" id="IPR057541">
    <property type="entry name" value="PACS1/2_N"/>
</dbReference>
<dbReference type="GO" id="GO:0072659">
    <property type="term" value="P:protein localization to plasma membrane"/>
    <property type="evidence" value="ECO:0007669"/>
    <property type="project" value="TreeGrafter"/>
</dbReference>
<name>A0A9P0PIQ7_ACAOB</name>
<dbReference type="Proteomes" id="UP001152888">
    <property type="component" value="Unassembled WGS sequence"/>
</dbReference>